<proteinExistence type="predicted"/>
<organism evidence="1 2">
    <name type="scientific">Pseudooceanicola spongiae</name>
    <dbReference type="NCBI Taxonomy" id="2613965"/>
    <lineage>
        <taxon>Bacteria</taxon>
        <taxon>Pseudomonadati</taxon>
        <taxon>Pseudomonadota</taxon>
        <taxon>Alphaproteobacteria</taxon>
        <taxon>Rhodobacterales</taxon>
        <taxon>Paracoccaceae</taxon>
        <taxon>Pseudooceanicola</taxon>
    </lineage>
</organism>
<dbReference type="AlphaFoldDB" id="A0A7L9WS35"/>
<dbReference type="Gene3D" id="1.25.40.10">
    <property type="entry name" value="Tetratricopeptide repeat domain"/>
    <property type="match status" value="1"/>
</dbReference>
<evidence type="ECO:0000313" key="2">
    <source>
        <dbReference type="Proteomes" id="UP000594118"/>
    </source>
</evidence>
<dbReference type="EMBL" id="CP045201">
    <property type="protein sequence ID" value="QOL82664.1"/>
    <property type="molecule type" value="Genomic_DNA"/>
</dbReference>
<dbReference type="Proteomes" id="UP000594118">
    <property type="component" value="Chromosome"/>
</dbReference>
<dbReference type="KEGG" id="pshq:F3W81_18665"/>
<dbReference type="RefSeq" id="WP_193080933.1">
    <property type="nucleotide sequence ID" value="NZ_CP045201.1"/>
</dbReference>
<keyword evidence="2" id="KW-1185">Reference proteome</keyword>
<evidence type="ECO:0008006" key="3">
    <source>
        <dbReference type="Google" id="ProtNLM"/>
    </source>
</evidence>
<protein>
    <recommendedName>
        <fullName evidence="3">Sel1 repeat family protein</fullName>
    </recommendedName>
</protein>
<sequence length="244" mass="26642">MALFQKPFFKSDSSYVEEEYTAGVMHLQHGDMNAASRHLVKAAEGGHISAYYNLSILWGSGAVSPYDFDLAADCWYKAAAAGHPKAQETLCLLEAADRGGFGSDNLVELARIQGKNGSVLQSSVMICAARFFDVTCKKYGATNDVIAYELDGAASRDWKFIHSFIERTGIESSFYEGGLNRLSEGSAADQVTDGLNALSVAMRQIGYDQNLIVMARCSIVGYIILKSPYRQNAEPLRGIDAFFD</sequence>
<dbReference type="InterPro" id="IPR011990">
    <property type="entry name" value="TPR-like_helical_dom_sf"/>
</dbReference>
<evidence type="ECO:0000313" key="1">
    <source>
        <dbReference type="EMBL" id="QOL82664.1"/>
    </source>
</evidence>
<gene>
    <name evidence="1" type="ORF">F3W81_18665</name>
</gene>
<dbReference type="SUPFAM" id="SSF81901">
    <property type="entry name" value="HCP-like"/>
    <property type="match status" value="1"/>
</dbReference>
<reference evidence="1 2" key="1">
    <citation type="submission" date="2019-10" db="EMBL/GenBank/DDBJ databases">
        <title>Pseudopuniceibacterium sp. HQ09 islated from Antarctica.</title>
        <authorList>
            <person name="Liao L."/>
            <person name="Su S."/>
            <person name="Chen B."/>
            <person name="Yu Y."/>
        </authorList>
    </citation>
    <scope>NUCLEOTIDE SEQUENCE [LARGE SCALE GENOMIC DNA]</scope>
    <source>
        <strain evidence="1 2">HQ09</strain>
    </source>
</reference>
<accession>A0A7L9WS35</accession>
<name>A0A7L9WS35_9RHOB</name>